<dbReference type="PANTHER" id="PTHR40074">
    <property type="entry name" value="O-ACETYLTRANSFERASE WECH"/>
    <property type="match status" value="1"/>
</dbReference>
<evidence type="ECO:0000259" key="8">
    <source>
        <dbReference type="Pfam" id="PF01757"/>
    </source>
</evidence>
<protein>
    <submittedName>
        <fullName evidence="9">Acyltransferase</fullName>
    </submittedName>
</protein>
<dbReference type="Pfam" id="PF01757">
    <property type="entry name" value="Acyl_transf_3"/>
    <property type="match status" value="1"/>
</dbReference>
<evidence type="ECO:0000256" key="2">
    <source>
        <dbReference type="ARBA" id="ARBA00007400"/>
    </source>
</evidence>
<evidence type="ECO:0000256" key="7">
    <source>
        <dbReference type="SAM" id="Phobius"/>
    </source>
</evidence>
<feature type="transmembrane region" description="Helical" evidence="7">
    <location>
        <begin position="264"/>
        <end position="281"/>
    </location>
</feature>
<dbReference type="GO" id="GO:0016413">
    <property type="term" value="F:O-acetyltransferase activity"/>
    <property type="evidence" value="ECO:0007669"/>
    <property type="project" value="TreeGrafter"/>
</dbReference>
<dbReference type="GO" id="GO:0009246">
    <property type="term" value="P:enterobacterial common antigen biosynthetic process"/>
    <property type="evidence" value="ECO:0007669"/>
    <property type="project" value="TreeGrafter"/>
</dbReference>
<dbReference type="AlphaFoldDB" id="A0A9D2MQG1"/>
<keyword evidence="9" id="KW-0012">Acyltransferase</keyword>
<feature type="transmembrane region" description="Helical" evidence="7">
    <location>
        <begin position="199"/>
        <end position="215"/>
    </location>
</feature>
<dbReference type="Proteomes" id="UP000886883">
    <property type="component" value="Unassembled WGS sequence"/>
</dbReference>
<feature type="transmembrane region" description="Helical" evidence="7">
    <location>
        <begin position="167"/>
        <end position="187"/>
    </location>
</feature>
<evidence type="ECO:0000313" key="9">
    <source>
        <dbReference type="EMBL" id="HJB91078.1"/>
    </source>
</evidence>
<keyword evidence="3" id="KW-1003">Cell membrane</keyword>
<reference evidence="9" key="1">
    <citation type="journal article" date="2021" name="PeerJ">
        <title>Extensive microbial diversity within the chicken gut microbiome revealed by metagenomics and culture.</title>
        <authorList>
            <person name="Gilroy R."/>
            <person name="Ravi A."/>
            <person name="Getino M."/>
            <person name="Pursley I."/>
            <person name="Horton D.L."/>
            <person name="Alikhan N.F."/>
            <person name="Baker D."/>
            <person name="Gharbi K."/>
            <person name="Hall N."/>
            <person name="Watson M."/>
            <person name="Adriaenssens E.M."/>
            <person name="Foster-Nyarko E."/>
            <person name="Jarju S."/>
            <person name="Secka A."/>
            <person name="Antonio M."/>
            <person name="Oren A."/>
            <person name="Chaudhuri R.R."/>
            <person name="La Ragione R."/>
            <person name="Hildebrand F."/>
            <person name="Pallen M.J."/>
        </authorList>
    </citation>
    <scope>NUCLEOTIDE SEQUENCE</scope>
    <source>
        <strain evidence="9">USAMLcec3-2134</strain>
    </source>
</reference>
<keyword evidence="6 7" id="KW-0472">Membrane</keyword>
<reference evidence="9" key="2">
    <citation type="submission" date="2021-04" db="EMBL/GenBank/DDBJ databases">
        <authorList>
            <person name="Gilroy R."/>
        </authorList>
    </citation>
    <scope>NUCLEOTIDE SEQUENCE</scope>
    <source>
        <strain evidence="9">USAMLcec3-2134</strain>
    </source>
</reference>
<feature type="transmembrane region" description="Helical" evidence="7">
    <location>
        <begin position="26"/>
        <end position="45"/>
    </location>
</feature>
<dbReference type="EMBL" id="DWXE01000022">
    <property type="protein sequence ID" value="HJB91078.1"/>
    <property type="molecule type" value="Genomic_DNA"/>
</dbReference>
<proteinExistence type="inferred from homology"/>
<comment type="similarity">
    <text evidence="2">Belongs to the acyltransferase 3 family.</text>
</comment>
<evidence type="ECO:0000256" key="6">
    <source>
        <dbReference type="ARBA" id="ARBA00023136"/>
    </source>
</evidence>
<feature type="transmembrane region" description="Helical" evidence="7">
    <location>
        <begin position="57"/>
        <end position="84"/>
    </location>
</feature>
<dbReference type="PANTHER" id="PTHR40074:SF2">
    <property type="entry name" value="O-ACETYLTRANSFERASE WECH"/>
    <property type="match status" value="1"/>
</dbReference>
<keyword evidence="4 7" id="KW-0812">Transmembrane</keyword>
<evidence type="ECO:0000313" key="10">
    <source>
        <dbReference type="Proteomes" id="UP000886883"/>
    </source>
</evidence>
<dbReference type="GO" id="GO:0005886">
    <property type="term" value="C:plasma membrane"/>
    <property type="evidence" value="ECO:0007669"/>
    <property type="project" value="UniProtKB-SubCell"/>
</dbReference>
<evidence type="ECO:0000256" key="5">
    <source>
        <dbReference type="ARBA" id="ARBA00022989"/>
    </source>
</evidence>
<organism evidence="9 10">
    <name type="scientific">Candidatus Eisenbergiella merdigallinarum</name>
    <dbReference type="NCBI Taxonomy" id="2838552"/>
    <lineage>
        <taxon>Bacteria</taxon>
        <taxon>Bacillati</taxon>
        <taxon>Bacillota</taxon>
        <taxon>Clostridia</taxon>
        <taxon>Lachnospirales</taxon>
        <taxon>Lachnospiraceae</taxon>
        <taxon>Eisenbergiella</taxon>
    </lineage>
</organism>
<accession>A0A9D2MQG1</accession>
<evidence type="ECO:0000256" key="4">
    <source>
        <dbReference type="ARBA" id="ARBA00022692"/>
    </source>
</evidence>
<feature type="domain" description="Acyltransferase 3" evidence="8">
    <location>
        <begin position="22"/>
        <end position="309"/>
    </location>
</feature>
<keyword evidence="5 7" id="KW-1133">Transmembrane helix</keyword>
<comment type="subcellular location">
    <subcellularLocation>
        <location evidence="1">Cell membrane</location>
        <topology evidence="1">Multi-pass membrane protein</topology>
    </subcellularLocation>
</comment>
<feature type="transmembrane region" description="Helical" evidence="7">
    <location>
        <begin position="344"/>
        <end position="367"/>
    </location>
</feature>
<evidence type="ECO:0000256" key="1">
    <source>
        <dbReference type="ARBA" id="ARBA00004651"/>
    </source>
</evidence>
<feature type="transmembrane region" description="Helical" evidence="7">
    <location>
        <begin position="139"/>
        <end position="160"/>
    </location>
</feature>
<evidence type="ECO:0000256" key="3">
    <source>
        <dbReference type="ARBA" id="ARBA00022475"/>
    </source>
</evidence>
<feature type="transmembrane region" description="Helical" evidence="7">
    <location>
        <begin position="227"/>
        <end position="244"/>
    </location>
</feature>
<gene>
    <name evidence="9" type="ORF">H9763_06365</name>
</gene>
<feature type="transmembrane region" description="Helical" evidence="7">
    <location>
        <begin position="293"/>
        <end position="311"/>
    </location>
</feature>
<feature type="transmembrane region" description="Helical" evidence="7">
    <location>
        <begin position="96"/>
        <end position="119"/>
    </location>
</feature>
<keyword evidence="9" id="KW-0808">Transferase</keyword>
<comment type="caution">
    <text evidence="9">The sequence shown here is derived from an EMBL/GenBank/DDBJ whole genome shotgun (WGS) entry which is preliminary data.</text>
</comment>
<name>A0A9D2MQG1_9FIRM</name>
<dbReference type="InterPro" id="IPR002656">
    <property type="entry name" value="Acyl_transf_3_dom"/>
</dbReference>
<sequence>MRKRPEGREAGAVAEKAKKREANLEALRIAAMFMVVVLHYLSGSGALPESGRGLDGIAVFAVALESLCIVAVNVYVLMSGYFLSSAAFRWGRLFRLLAQVLFYTLLLPPALAALGLIPASELTDVYHLQKSLFPVQSGHYWFVTAYVILFLLSPLLSAALEKLDRKAAAGAILGLLVFFCFGKSLSILQFPTDRYGYDFGWFVCLYLIGGYWRRYGIPFLDKRRNGILIYLGSAAGIAGMELLLTRLCSLFPQLTYYASVPFHYNFVLCLTGAMGLFSAFLYTDVREGRGADLIRAVSPAAFGVYLIHQQADVQGRWLSWADGLCGKIGLGQVWQDGAAAGGTFRFALCLLAQTLLVFAVCIALDRIRGLLFFKLRRKRP</sequence>